<gene>
    <name evidence="2" type="ORF">PXEA_LOCUS29583</name>
</gene>
<evidence type="ECO:0000256" key="1">
    <source>
        <dbReference type="SAM" id="Phobius"/>
    </source>
</evidence>
<keyword evidence="1" id="KW-1133">Transmembrane helix</keyword>
<protein>
    <submittedName>
        <fullName evidence="2">Uncharacterized protein</fullName>
    </submittedName>
</protein>
<feature type="transmembrane region" description="Helical" evidence="1">
    <location>
        <begin position="23"/>
        <end position="40"/>
    </location>
</feature>
<comment type="caution">
    <text evidence="2">The sequence shown here is derived from an EMBL/GenBank/DDBJ whole genome shotgun (WGS) entry which is preliminary data.</text>
</comment>
<proteinExistence type="predicted"/>
<sequence>MLSSSDRSSCARLALTHLVPPGLGVWLSVFTCRNGFYRILSRLSFRRVL</sequence>
<dbReference type="AlphaFoldDB" id="A0A448XGC5"/>
<evidence type="ECO:0000313" key="2">
    <source>
        <dbReference type="EMBL" id="VEL36143.1"/>
    </source>
</evidence>
<dbReference type="EMBL" id="CAAALY010251507">
    <property type="protein sequence ID" value="VEL36143.1"/>
    <property type="molecule type" value="Genomic_DNA"/>
</dbReference>
<reference evidence="2" key="1">
    <citation type="submission" date="2018-11" db="EMBL/GenBank/DDBJ databases">
        <authorList>
            <consortium name="Pathogen Informatics"/>
        </authorList>
    </citation>
    <scope>NUCLEOTIDE SEQUENCE</scope>
</reference>
<dbReference type="Proteomes" id="UP000784294">
    <property type="component" value="Unassembled WGS sequence"/>
</dbReference>
<keyword evidence="1" id="KW-0812">Transmembrane</keyword>
<organism evidence="2 3">
    <name type="scientific">Protopolystoma xenopodis</name>
    <dbReference type="NCBI Taxonomy" id="117903"/>
    <lineage>
        <taxon>Eukaryota</taxon>
        <taxon>Metazoa</taxon>
        <taxon>Spiralia</taxon>
        <taxon>Lophotrochozoa</taxon>
        <taxon>Platyhelminthes</taxon>
        <taxon>Monogenea</taxon>
        <taxon>Polyopisthocotylea</taxon>
        <taxon>Polystomatidea</taxon>
        <taxon>Polystomatidae</taxon>
        <taxon>Protopolystoma</taxon>
    </lineage>
</organism>
<evidence type="ECO:0000313" key="3">
    <source>
        <dbReference type="Proteomes" id="UP000784294"/>
    </source>
</evidence>
<name>A0A448XGC5_9PLAT</name>
<keyword evidence="3" id="KW-1185">Reference proteome</keyword>
<keyword evidence="1" id="KW-0472">Membrane</keyword>
<accession>A0A448XGC5</accession>